<evidence type="ECO:0000259" key="7">
    <source>
        <dbReference type="PROSITE" id="PS51007"/>
    </source>
</evidence>
<feature type="signal peptide" evidence="6">
    <location>
        <begin position="1"/>
        <end position="27"/>
    </location>
</feature>
<dbReference type="RefSeq" id="WP_285726529.1">
    <property type="nucleotide sequence ID" value="NZ_BSDD01000004.1"/>
</dbReference>
<dbReference type="Proteomes" id="UP001165089">
    <property type="component" value="Unassembled WGS sequence"/>
</dbReference>
<accession>A0ABQ5Q8S9</accession>
<feature type="region of interest" description="Disordered" evidence="5">
    <location>
        <begin position="57"/>
        <end position="83"/>
    </location>
</feature>
<dbReference type="InterPro" id="IPR036909">
    <property type="entry name" value="Cyt_c-like_dom_sf"/>
</dbReference>
<sequence length="126" mass="13941">MANLTLLPRRLSLLLPALLLAGSSLVAGDPAKDLPKFDGDIQKYWTNACARCHGVNGNGRDNNGTPLPDAGFDFTDSRKANRKKDADWVKITLQGKDKMPAFKDKMTEADAQRFVTEILRKFAARH</sequence>
<name>A0ABQ5Q8S9_9BACT</name>
<reference evidence="8 9" key="1">
    <citation type="journal article" date="2023" name="Antonie Van Leeuwenhoek">
        <title>Mesoterricola silvestris gen. nov., sp. nov., Mesoterricola sediminis sp. nov., Geothrix oryzae sp. nov., Geothrix edaphica sp. nov., Geothrix rubra sp. nov., and Geothrix limicola sp. nov., six novel members of Acidobacteriota isolated from soils.</title>
        <authorList>
            <person name="Itoh H."/>
            <person name="Sugisawa Y."/>
            <person name="Mise K."/>
            <person name="Xu Z."/>
            <person name="Kuniyasu M."/>
            <person name="Ushijima N."/>
            <person name="Kawano K."/>
            <person name="Kobayashi E."/>
            <person name="Shiratori Y."/>
            <person name="Masuda Y."/>
            <person name="Senoo K."/>
        </authorList>
    </citation>
    <scope>NUCLEOTIDE SEQUENCE [LARGE SCALE GENOMIC DNA]</scope>
    <source>
        <strain evidence="8 9">Red803</strain>
    </source>
</reference>
<evidence type="ECO:0000256" key="4">
    <source>
        <dbReference type="PROSITE-ProRule" id="PRU00433"/>
    </source>
</evidence>
<protein>
    <recommendedName>
        <fullName evidence="7">Cytochrome c domain-containing protein</fullName>
    </recommendedName>
</protein>
<evidence type="ECO:0000256" key="5">
    <source>
        <dbReference type="SAM" id="MobiDB-lite"/>
    </source>
</evidence>
<keyword evidence="9" id="KW-1185">Reference proteome</keyword>
<evidence type="ECO:0000256" key="6">
    <source>
        <dbReference type="SAM" id="SignalP"/>
    </source>
</evidence>
<evidence type="ECO:0000256" key="3">
    <source>
        <dbReference type="ARBA" id="ARBA00023004"/>
    </source>
</evidence>
<gene>
    <name evidence="8" type="ORF">GETHPA_24090</name>
</gene>
<keyword evidence="6" id="KW-0732">Signal</keyword>
<keyword evidence="2 4" id="KW-0479">Metal-binding</keyword>
<comment type="caution">
    <text evidence="8">The sequence shown here is derived from an EMBL/GenBank/DDBJ whole genome shotgun (WGS) entry which is preliminary data.</text>
</comment>
<evidence type="ECO:0000313" key="8">
    <source>
        <dbReference type="EMBL" id="GLH70876.1"/>
    </source>
</evidence>
<dbReference type="EMBL" id="BSDD01000004">
    <property type="protein sequence ID" value="GLH70876.1"/>
    <property type="molecule type" value="Genomic_DNA"/>
</dbReference>
<keyword evidence="3 4" id="KW-0408">Iron</keyword>
<dbReference type="SUPFAM" id="SSF46626">
    <property type="entry name" value="Cytochrome c"/>
    <property type="match status" value="1"/>
</dbReference>
<dbReference type="Gene3D" id="1.10.760.10">
    <property type="entry name" value="Cytochrome c-like domain"/>
    <property type="match status" value="1"/>
</dbReference>
<keyword evidence="1 4" id="KW-0349">Heme</keyword>
<organism evidence="8 9">
    <name type="scientific">Geothrix rubra</name>
    <dbReference type="NCBI Taxonomy" id="2927977"/>
    <lineage>
        <taxon>Bacteria</taxon>
        <taxon>Pseudomonadati</taxon>
        <taxon>Acidobacteriota</taxon>
        <taxon>Holophagae</taxon>
        <taxon>Holophagales</taxon>
        <taxon>Holophagaceae</taxon>
        <taxon>Geothrix</taxon>
    </lineage>
</organism>
<dbReference type="InterPro" id="IPR009056">
    <property type="entry name" value="Cyt_c-like_dom"/>
</dbReference>
<evidence type="ECO:0000313" key="9">
    <source>
        <dbReference type="Proteomes" id="UP001165089"/>
    </source>
</evidence>
<evidence type="ECO:0000256" key="2">
    <source>
        <dbReference type="ARBA" id="ARBA00022723"/>
    </source>
</evidence>
<dbReference type="PROSITE" id="PS51007">
    <property type="entry name" value="CYTC"/>
    <property type="match status" value="1"/>
</dbReference>
<feature type="chain" id="PRO_5047051688" description="Cytochrome c domain-containing protein" evidence="6">
    <location>
        <begin position="28"/>
        <end position="126"/>
    </location>
</feature>
<feature type="domain" description="Cytochrome c" evidence="7">
    <location>
        <begin position="28"/>
        <end position="122"/>
    </location>
</feature>
<dbReference type="Pfam" id="PF13442">
    <property type="entry name" value="Cytochrome_CBB3"/>
    <property type="match status" value="1"/>
</dbReference>
<proteinExistence type="predicted"/>
<evidence type="ECO:0000256" key="1">
    <source>
        <dbReference type="ARBA" id="ARBA00022617"/>
    </source>
</evidence>